<dbReference type="InterPro" id="IPR018114">
    <property type="entry name" value="TRYPSIN_HIS"/>
</dbReference>
<dbReference type="Pfam" id="PF00057">
    <property type="entry name" value="Ldl_recept_a"/>
    <property type="match status" value="4"/>
</dbReference>
<evidence type="ECO:0000313" key="8">
    <source>
        <dbReference type="Proteomes" id="UP001231518"/>
    </source>
</evidence>
<dbReference type="PROSITE" id="PS00134">
    <property type="entry name" value="TRYPSIN_HIS"/>
    <property type="match status" value="1"/>
</dbReference>
<dbReference type="InterPro" id="IPR035976">
    <property type="entry name" value="Sushi/SCR/CCP_sf"/>
</dbReference>
<evidence type="ECO:0000256" key="1">
    <source>
        <dbReference type="ARBA" id="ARBA00023157"/>
    </source>
</evidence>
<keyword evidence="4" id="KW-0732">Signal</keyword>
<dbReference type="PROSITE" id="PS50923">
    <property type="entry name" value="SUSHI"/>
    <property type="match status" value="1"/>
</dbReference>
<feature type="domain" description="Peptidase S1" evidence="5">
    <location>
        <begin position="379"/>
        <end position="639"/>
    </location>
</feature>
<dbReference type="PANTHER" id="PTHR24252">
    <property type="entry name" value="ACROSIN-RELATED"/>
    <property type="match status" value="1"/>
</dbReference>
<keyword evidence="8" id="KW-1185">Reference proteome</keyword>
<dbReference type="SUPFAM" id="SSF50494">
    <property type="entry name" value="Trypsin-like serine proteases"/>
    <property type="match status" value="1"/>
</dbReference>
<dbReference type="SMART" id="SM00192">
    <property type="entry name" value="LDLa"/>
    <property type="match status" value="4"/>
</dbReference>
<feature type="disulfide bond" evidence="2">
    <location>
        <begin position="49"/>
        <end position="61"/>
    </location>
</feature>
<evidence type="ECO:0000259" key="6">
    <source>
        <dbReference type="PROSITE" id="PS50923"/>
    </source>
</evidence>
<feature type="signal peptide" evidence="4">
    <location>
        <begin position="1"/>
        <end position="19"/>
    </location>
</feature>
<gene>
    <name evidence="7" type="ORF">PYW07_013009</name>
</gene>
<name>A0AAD7Y5U3_MYTSE</name>
<dbReference type="InterPro" id="IPR009003">
    <property type="entry name" value="Peptidase_S1_PA"/>
</dbReference>
<dbReference type="PRINTS" id="PR00261">
    <property type="entry name" value="LDLRECEPTOR"/>
</dbReference>
<dbReference type="PANTHER" id="PTHR24252:SF7">
    <property type="entry name" value="HYALIN"/>
    <property type="match status" value="1"/>
</dbReference>
<organism evidence="7 8">
    <name type="scientific">Mythimna separata</name>
    <name type="common">Oriental armyworm</name>
    <name type="synonym">Pseudaletia separata</name>
    <dbReference type="NCBI Taxonomy" id="271217"/>
    <lineage>
        <taxon>Eukaryota</taxon>
        <taxon>Metazoa</taxon>
        <taxon>Ecdysozoa</taxon>
        <taxon>Arthropoda</taxon>
        <taxon>Hexapoda</taxon>
        <taxon>Insecta</taxon>
        <taxon>Pterygota</taxon>
        <taxon>Neoptera</taxon>
        <taxon>Endopterygota</taxon>
        <taxon>Lepidoptera</taxon>
        <taxon>Glossata</taxon>
        <taxon>Ditrysia</taxon>
        <taxon>Noctuoidea</taxon>
        <taxon>Noctuidae</taxon>
        <taxon>Noctuinae</taxon>
        <taxon>Hadenini</taxon>
        <taxon>Mythimna</taxon>
    </lineage>
</organism>
<dbReference type="InterPro" id="IPR043504">
    <property type="entry name" value="Peptidase_S1_PA_chymotrypsin"/>
</dbReference>
<dbReference type="Gene3D" id="2.10.70.10">
    <property type="entry name" value="Complement Module, domain 1"/>
    <property type="match status" value="2"/>
</dbReference>
<keyword evidence="1 2" id="KW-1015">Disulfide bond</keyword>
<feature type="domain" description="Sushi" evidence="6">
    <location>
        <begin position="227"/>
        <end position="297"/>
    </location>
</feature>
<comment type="caution">
    <text evidence="3">Lacks conserved residue(s) required for the propagation of feature annotation.</text>
</comment>
<dbReference type="CDD" id="cd00190">
    <property type="entry name" value="Tryp_SPc"/>
    <property type="match status" value="1"/>
</dbReference>
<reference evidence="7" key="1">
    <citation type="submission" date="2023-03" db="EMBL/GenBank/DDBJ databases">
        <title>Chromosome-level genomes of two armyworms, Mythimna separata and Mythimna loreyi, provide insights into the biosynthesis and reception of sex pheromones.</title>
        <authorList>
            <person name="Zhao H."/>
        </authorList>
    </citation>
    <scope>NUCLEOTIDE SEQUENCE</scope>
    <source>
        <strain evidence="7">BeijingLab</strain>
        <tissue evidence="7">Pupa</tissue>
    </source>
</reference>
<evidence type="ECO:0000256" key="2">
    <source>
        <dbReference type="PROSITE-ProRule" id="PRU00124"/>
    </source>
</evidence>
<evidence type="ECO:0000256" key="3">
    <source>
        <dbReference type="PROSITE-ProRule" id="PRU00302"/>
    </source>
</evidence>
<accession>A0AAD7Y5U3</accession>
<dbReference type="InterPro" id="IPR002172">
    <property type="entry name" value="LDrepeatLR_classA_rpt"/>
</dbReference>
<dbReference type="Pfam" id="PF00084">
    <property type="entry name" value="Sushi"/>
    <property type="match status" value="1"/>
</dbReference>
<feature type="disulfide bond" evidence="2">
    <location>
        <begin position="56"/>
        <end position="74"/>
    </location>
</feature>
<protein>
    <submittedName>
        <fullName evidence="7">Uncharacterized protein</fullName>
    </submittedName>
</protein>
<dbReference type="InterPro" id="IPR001254">
    <property type="entry name" value="Trypsin_dom"/>
</dbReference>
<dbReference type="Gene3D" id="2.40.10.10">
    <property type="entry name" value="Trypsin-like serine proteases"/>
    <property type="match status" value="1"/>
</dbReference>
<evidence type="ECO:0000313" key="7">
    <source>
        <dbReference type="EMBL" id="KAJ8703715.1"/>
    </source>
</evidence>
<proteinExistence type="predicted"/>
<evidence type="ECO:0000259" key="5">
    <source>
        <dbReference type="PROSITE" id="PS50240"/>
    </source>
</evidence>
<comment type="caution">
    <text evidence="7">The sequence shown here is derived from an EMBL/GenBank/DDBJ whole genome shotgun (WGS) entry which is preliminary data.</text>
</comment>
<dbReference type="Pfam" id="PF00089">
    <property type="entry name" value="Trypsin"/>
    <property type="match status" value="1"/>
</dbReference>
<sequence>MVVLAIVLIGFAMSSAVESADRNFASVSTWRNSTEATVSHGRFKRQLQCGLYEWRCADGTCIASDGECDGKIDCPDKSDETHARCRSKKCQSNWFRCTYGACVDGNAPCNNRVECADQSDELLTRCRNDSRLYKDTFRCLDENEISAEYFCDGILDCLDGSDETVRACADKICPGHLFQCAYGACVDQGADCNGRNDCADGSDEAPELCNRIPTTVEITNRRPAISGQCELPPYPEHGTYTTGLNTRRVTPGQVLPYVKLKVSCDEGYGVVGDSVIFCQDGNWSTKSGQPILPKCTPFCRLDPHISVHYHCQLTGQLKGSRPCNPSEPAGTVVVPECNRPNYSLRDLRYMRCKSNGQWNRIVTCHPVCGRLTPAGETLIINGKTAKRGEVPWHVAIYRKPHRSNNLHELICGGSIVSNNVVISAGHCFWVSKRPQAASMFAVATAKLFSDWDHPDDKDAQKSELKSIALPDHFKGASANFQSDLAILILETPFEYHTYVRPVCLGFRSDVGNLRLQRGDLGKVAGFGLTAENGPGSPVLKVVDLPYVPVNECYRITPETFAENITGDKICAGYNNGTAALCKGDSGGGLAFSEDDLGVTRYYLRGVVSTAPKGPGTCNPYTVITFTLIRQHEDFINQFL</sequence>
<feature type="disulfide bond" evidence="2">
    <location>
        <begin position="180"/>
        <end position="198"/>
    </location>
</feature>
<dbReference type="SUPFAM" id="SSF57424">
    <property type="entry name" value="LDL receptor-like module"/>
    <property type="match status" value="4"/>
</dbReference>
<feature type="disulfide bond" evidence="2">
    <location>
        <begin position="139"/>
        <end position="157"/>
    </location>
</feature>
<dbReference type="GO" id="GO:0004252">
    <property type="term" value="F:serine-type endopeptidase activity"/>
    <property type="evidence" value="ECO:0007669"/>
    <property type="project" value="InterPro"/>
</dbReference>
<feature type="disulfide bond" evidence="2">
    <location>
        <begin position="90"/>
        <end position="102"/>
    </location>
</feature>
<dbReference type="AlphaFoldDB" id="A0AAD7Y5U3"/>
<keyword evidence="3" id="KW-0768">Sushi</keyword>
<dbReference type="PROSITE" id="PS50068">
    <property type="entry name" value="LDLRA_2"/>
    <property type="match status" value="4"/>
</dbReference>
<dbReference type="EMBL" id="JARGEI010000032">
    <property type="protein sequence ID" value="KAJ8703715.1"/>
    <property type="molecule type" value="Genomic_DNA"/>
</dbReference>
<feature type="disulfide bond" evidence="2">
    <location>
        <begin position="97"/>
        <end position="115"/>
    </location>
</feature>
<dbReference type="CDD" id="cd00033">
    <property type="entry name" value="CCP"/>
    <property type="match status" value="1"/>
</dbReference>
<evidence type="ECO:0000256" key="4">
    <source>
        <dbReference type="SAM" id="SignalP"/>
    </source>
</evidence>
<dbReference type="GO" id="GO:0006508">
    <property type="term" value="P:proteolysis"/>
    <property type="evidence" value="ECO:0007669"/>
    <property type="project" value="InterPro"/>
</dbReference>
<dbReference type="Gene3D" id="4.10.400.10">
    <property type="entry name" value="Low-density Lipoprotein Receptor"/>
    <property type="match status" value="4"/>
</dbReference>
<dbReference type="PROSITE" id="PS01209">
    <property type="entry name" value="LDLRA_1"/>
    <property type="match status" value="2"/>
</dbReference>
<dbReference type="InterPro" id="IPR036055">
    <property type="entry name" value="LDL_receptor-like_sf"/>
</dbReference>
<dbReference type="InterPro" id="IPR023415">
    <property type="entry name" value="LDLR_class-A_CS"/>
</dbReference>
<feature type="chain" id="PRO_5041923803" evidence="4">
    <location>
        <begin position="20"/>
        <end position="639"/>
    </location>
</feature>
<dbReference type="CDD" id="cd00112">
    <property type="entry name" value="LDLa"/>
    <property type="match status" value="4"/>
</dbReference>
<dbReference type="PROSITE" id="PS50240">
    <property type="entry name" value="TRYPSIN_DOM"/>
    <property type="match status" value="1"/>
</dbReference>
<dbReference type="SMART" id="SM00020">
    <property type="entry name" value="Tryp_SPc"/>
    <property type="match status" value="1"/>
</dbReference>
<dbReference type="SUPFAM" id="SSF57535">
    <property type="entry name" value="Complement control module/SCR domain"/>
    <property type="match status" value="2"/>
</dbReference>
<dbReference type="SMART" id="SM00032">
    <property type="entry name" value="CCP"/>
    <property type="match status" value="2"/>
</dbReference>
<dbReference type="InterPro" id="IPR000436">
    <property type="entry name" value="Sushi_SCR_CCP_dom"/>
</dbReference>
<dbReference type="Proteomes" id="UP001231518">
    <property type="component" value="Chromosome 31"/>
</dbReference>
<feature type="disulfide bond" evidence="2">
    <location>
        <begin position="173"/>
        <end position="185"/>
    </location>
</feature>